<reference evidence="2 3" key="1">
    <citation type="journal article" date="2008" name="BMC Genomics">
        <title>Complete genome of Phenylobacterium zucineum - a novel facultative intracellular bacterium isolated from human erythroleukemia cell line K562.</title>
        <authorList>
            <person name="Luo Y."/>
            <person name="Xu X."/>
            <person name="Ding Z."/>
            <person name="Liu Z."/>
            <person name="Zhang B."/>
            <person name="Yan Z."/>
            <person name="Sun J."/>
            <person name="Hu S."/>
            <person name="Hu X."/>
        </authorList>
    </citation>
    <scope>NUCLEOTIDE SEQUENCE [LARGE SCALE GENOMIC DNA]</scope>
    <source>
        <strain evidence="2 3">HLK1</strain>
    </source>
</reference>
<organism evidence="2 3">
    <name type="scientific">Phenylobacterium zucineum (strain HLK1)</name>
    <dbReference type="NCBI Taxonomy" id="450851"/>
    <lineage>
        <taxon>Bacteria</taxon>
        <taxon>Pseudomonadati</taxon>
        <taxon>Pseudomonadota</taxon>
        <taxon>Alphaproteobacteria</taxon>
        <taxon>Caulobacterales</taxon>
        <taxon>Caulobacteraceae</taxon>
        <taxon>Phenylobacterium</taxon>
    </lineage>
</organism>
<protein>
    <submittedName>
        <fullName evidence="2">Uncharacterized protein</fullName>
    </submittedName>
</protein>
<dbReference type="HOGENOM" id="CLU_048882_0_0_5"/>
<dbReference type="KEGG" id="pzu:PHZ_c2507"/>
<keyword evidence="3" id="KW-1185">Reference proteome</keyword>
<evidence type="ECO:0000256" key="1">
    <source>
        <dbReference type="SAM" id="MobiDB-lite"/>
    </source>
</evidence>
<dbReference type="eggNOG" id="COG1522">
    <property type="taxonomic scope" value="Bacteria"/>
</dbReference>
<proteinExistence type="predicted"/>
<dbReference type="AlphaFoldDB" id="B4RGL0"/>
<dbReference type="RefSeq" id="WP_012523054.1">
    <property type="nucleotide sequence ID" value="NC_011144.1"/>
</dbReference>
<dbReference type="OrthoDB" id="7549698at2"/>
<name>B4RGL0_PHEZH</name>
<dbReference type="SUPFAM" id="SSF46785">
    <property type="entry name" value="Winged helix' DNA-binding domain"/>
    <property type="match status" value="1"/>
</dbReference>
<evidence type="ECO:0000313" key="2">
    <source>
        <dbReference type="EMBL" id="ACG78916.1"/>
    </source>
</evidence>
<dbReference type="Proteomes" id="UP000001868">
    <property type="component" value="Chromosome"/>
</dbReference>
<dbReference type="STRING" id="450851.PHZ_c2507"/>
<accession>B4RGL0</accession>
<gene>
    <name evidence="2" type="ordered locus">PHZ_c2507</name>
</gene>
<sequence>MNGRLPPSRIRLAGRLANGFALDLVKLGGWGRDVIDGLLLMAISQANIAPITRSPELQLAYATLDAPPPDELRRPVSVNAVATSLRIPFETARRRIAALAELGVLETSRKGVVLPQAPLNSPFYRAFAEANCELVRRYYERLDRLGFLTGLNRPDTSFTPGNPPLRLIMRLSSDYALRLAEPVSAYIGDLVTGMILMDVIQANTEHLPDDEGGGDDLSPQSYLADDERRPVRPATLSERLGVPPETVRRHLNRLVSDGRCVAGEDGYVVPARVLADGGFVEFILDNQTHMHRLFTGLAEFGVLSFWDAPRAGLRGAA</sequence>
<dbReference type="InterPro" id="IPR036390">
    <property type="entry name" value="WH_DNA-bd_sf"/>
</dbReference>
<dbReference type="EMBL" id="CP000747">
    <property type="protein sequence ID" value="ACG78916.1"/>
    <property type="molecule type" value="Genomic_DNA"/>
</dbReference>
<evidence type="ECO:0000313" key="3">
    <source>
        <dbReference type="Proteomes" id="UP000001868"/>
    </source>
</evidence>
<feature type="region of interest" description="Disordered" evidence="1">
    <location>
        <begin position="206"/>
        <end position="229"/>
    </location>
</feature>